<proteinExistence type="predicted"/>
<evidence type="ECO:0000259" key="2">
    <source>
        <dbReference type="Pfam" id="PF00296"/>
    </source>
</evidence>
<dbReference type="NCBIfam" id="TIGR03558">
    <property type="entry name" value="oxido_grp_1"/>
    <property type="match status" value="1"/>
</dbReference>
<dbReference type="PANTHER" id="PTHR30137:SF6">
    <property type="entry name" value="LUCIFERASE-LIKE MONOOXYGENASE"/>
    <property type="match status" value="1"/>
</dbReference>
<feature type="domain" description="Luciferase-like" evidence="2">
    <location>
        <begin position="5"/>
        <end position="294"/>
    </location>
</feature>
<dbReference type="SUPFAM" id="SSF51679">
    <property type="entry name" value="Bacterial luciferase-like"/>
    <property type="match status" value="1"/>
</dbReference>
<dbReference type="Gene3D" id="3.20.20.30">
    <property type="entry name" value="Luciferase-like domain"/>
    <property type="match status" value="1"/>
</dbReference>
<protein>
    <submittedName>
        <fullName evidence="3">LLM class flavin-dependent oxidoreductase</fullName>
    </submittedName>
</protein>
<dbReference type="Pfam" id="PF00296">
    <property type="entry name" value="Bac_luciferase"/>
    <property type="match status" value="1"/>
</dbReference>
<dbReference type="Proteomes" id="UP000469185">
    <property type="component" value="Unassembled WGS sequence"/>
</dbReference>
<comment type="caution">
    <text evidence="3">The sequence shown here is derived from an EMBL/GenBank/DDBJ whole genome shotgun (WGS) entry which is preliminary data.</text>
</comment>
<dbReference type="InterPro" id="IPR036661">
    <property type="entry name" value="Luciferase-like_sf"/>
</dbReference>
<evidence type="ECO:0000313" key="4">
    <source>
        <dbReference type="Proteomes" id="UP000469185"/>
    </source>
</evidence>
<name>A0A6N9YJU8_9ACTN</name>
<comment type="similarity">
    <text evidence="1">To bacterial alkanal monooxygenase alpha and beta chains.</text>
</comment>
<dbReference type="CDD" id="cd00347">
    <property type="entry name" value="Flavin_utilizing_monoxygenases"/>
    <property type="match status" value="1"/>
</dbReference>
<dbReference type="PANTHER" id="PTHR30137">
    <property type="entry name" value="LUCIFERASE-LIKE MONOOXYGENASE"/>
    <property type="match status" value="1"/>
</dbReference>
<dbReference type="RefSeq" id="WP_163817704.1">
    <property type="nucleotide sequence ID" value="NZ_JAAGOB010000003.1"/>
</dbReference>
<dbReference type="FunFam" id="3.20.20.30:FF:000002">
    <property type="entry name" value="LLM class flavin-dependent oxidoreductase"/>
    <property type="match status" value="1"/>
</dbReference>
<evidence type="ECO:0000256" key="1">
    <source>
        <dbReference type="ARBA" id="ARBA00007789"/>
    </source>
</evidence>
<accession>A0A6N9YJU8</accession>
<reference evidence="3 4" key="1">
    <citation type="submission" date="2020-02" db="EMBL/GenBank/DDBJ databases">
        <authorList>
            <person name="Li X.-J."/>
            <person name="Feng X.-M."/>
        </authorList>
    </citation>
    <scope>NUCLEOTIDE SEQUENCE [LARGE SCALE GENOMIC DNA]</scope>
    <source>
        <strain evidence="3 4">CGMCC 4.7225</strain>
    </source>
</reference>
<organism evidence="3 4">
    <name type="scientific">Phytoactinopolyspora alkaliphila</name>
    <dbReference type="NCBI Taxonomy" id="1783498"/>
    <lineage>
        <taxon>Bacteria</taxon>
        <taxon>Bacillati</taxon>
        <taxon>Actinomycetota</taxon>
        <taxon>Actinomycetes</taxon>
        <taxon>Jiangellales</taxon>
        <taxon>Jiangellaceae</taxon>
        <taxon>Phytoactinopolyspora</taxon>
    </lineage>
</organism>
<sequence length="329" mass="35053">MTVRLSILDLATVTGQRTPHEALQGSVATAQAADSLGYVRYWFAEHHNMPSILSSATSVLIGHIAGQTSNIRVGSGGIMLPNHSPLVIAEQFGTLETLYPGRIDLGVGRAPGGDRETFLALRRDPAAAEHFPQDVAELRDFLGPAQPGRRVLAVPGTDTNVPIYILGSSLFGAKLAASLGLPYAFASHFAPAALNDALDAYRSGFQPTEHLSRPYVIAAMNVYAANTRDTAEELFRDNLVRMARGLISRAGNAPLEVDDDTLLASPVGEQVRSMLRHTAVGAAGDVRSEVRAFAEHTRADELMIVTNMGDVDARIRSLQILAGVVPPSG</sequence>
<dbReference type="InterPro" id="IPR019949">
    <property type="entry name" value="CmoO-like"/>
</dbReference>
<dbReference type="AlphaFoldDB" id="A0A6N9YJU8"/>
<dbReference type="GO" id="GO:0016705">
    <property type="term" value="F:oxidoreductase activity, acting on paired donors, with incorporation or reduction of molecular oxygen"/>
    <property type="evidence" value="ECO:0007669"/>
    <property type="project" value="InterPro"/>
</dbReference>
<evidence type="ECO:0000313" key="3">
    <source>
        <dbReference type="EMBL" id="NED95232.1"/>
    </source>
</evidence>
<dbReference type="InterPro" id="IPR011251">
    <property type="entry name" value="Luciferase-like_dom"/>
</dbReference>
<keyword evidence="4" id="KW-1185">Reference proteome</keyword>
<dbReference type="EMBL" id="JAAGOB010000003">
    <property type="protein sequence ID" value="NED95232.1"/>
    <property type="molecule type" value="Genomic_DNA"/>
</dbReference>
<dbReference type="InterPro" id="IPR050766">
    <property type="entry name" value="Bact_Lucif_Oxidored"/>
</dbReference>
<dbReference type="GO" id="GO:0005829">
    <property type="term" value="C:cytosol"/>
    <property type="evidence" value="ECO:0007669"/>
    <property type="project" value="TreeGrafter"/>
</dbReference>
<gene>
    <name evidence="3" type="ORF">G1H11_07875</name>
</gene>